<name>A0A2H0LY52_9BACT</name>
<dbReference type="PANTHER" id="PTHR30250">
    <property type="entry name" value="PST FAMILY PREDICTED COLANIC ACID TRANSPORTER"/>
    <property type="match status" value="1"/>
</dbReference>
<evidence type="ECO:0000256" key="6">
    <source>
        <dbReference type="SAM" id="Phobius"/>
    </source>
</evidence>
<evidence type="ECO:0000256" key="5">
    <source>
        <dbReference type="ARBA" id="ARBA00023136"/>
    </source>
</evidence>
<sequence>MSKIRKFFRDTIFYLTSNFFSNIFNLITGIAVRRLLEPALMGLFSKIMLVFDYARYSHMGIIDALDKELPYCYGKKDYERFARLRDTGFSLCMIVAGLIVSGILAASFVVRFTDNMLFTVGLRIVALMIIARLLTSLYIVLNRAQNKFAVISKYTILVAALDLLFKIFLVMKFGLYGLLWASLLTLVAGLVYFFKASEEKFGFILIFSYKEALGLLKVGFPILVMGIVFMTLTNIDRITIIRLLDNESLGFYTIALMVSAYIVQLPNLIYAVIFPRFYQAYGEKQNIFEIKELFIKPMLVFAYLFPVLIGLVILMLPLLVRYLLPAYLPGLRPAYLLLLGASFLALVNMPNYLLIALNKQVHIVFIGSACILLGGVINYMMVKSYGLGLTGVAIGTAFTYFIYATFLLVHAYRNYTKKFLSHIVFLLQLYLPFLWVVALLSLIRMISSPVPGNIYKDLAGVSCKTIFFVIGCIPLVVYVNSKTSVLTLLRQHRPRMN</sequence>
<dbReference type="EMBL" id="PCWA01000047">
    <property type="protein sequence ID" value="PIQ89360.1"/>
    <property type="molecule type" value="Genomic_DNA"/>
</dbReference>
<protein>
    <recommendedName>
        <fullName evidence="9">Polysaccharide biosynthesis protein C-terminal domain-containing protein</fullName>
    </recommendedName>
</protein>
<comment type="subcellular location">
    <subcellularLocation>
        <location evidence="1">Cell membrane</location>
        <topology evidence="1">Multi-pass membrane protein</topology>
    </subcellularLocation>
</comment>
<dbReference type="AlphaFoldDB" id="A0A2H0LY52"/>
<evidence type="ECO:0000256" key="4">
    <source>
        <dbReference type="ARBA" id="ARBA00022989"/>
    </source>
</evidence>
<feature type="transmembrane region" description="Helical" evidence="6">
    <location>
        <begin position="116"/>
        <end position="141"/>
    </location>
</feature>
<evidence type="ECO:0000313" key="7">
    <source>
        <dbReference type="EMBL" id="PIQ89360.1"/>
    </source>
</evidence>
<reference evidence="7 8" key="1">
    <citation type="submission" date="2017-09" db="EMBL/GenBank/DDBJ databases">
        <title>Depth-based differentiation of microbial function through sediment-hosted aquifers and enrichment of novel symbionts in the deep terrestrial subsurface.</title>
        <authorList>
            <person name="Probst A.J."/>
            <person name="Ladd B."/>
            <person name="Jarett J.K."/>
            <person name="Geller-Mcgrath D.E."/>
            <person name="Sieber C.M."/>
            <person name="Emerson J.B."/>
            <person name="Anantharaman K."/>
            <person name="Thomas B.C."/>
            <person name="Malmstrom R."/>
            <person name="Stieglmeier M."/>
            <person name="Klingl A."/>
            <person name="Woyke T."/>
            <person name="Ryan C.M."/>
            <person name="Banfield J.F."/>
        </authorList>
    </citation>
    <scope>NUCLEOTIDE SEQUENCE [LARGE SCALE GENOMIC DNA]</scope>
    <source>
        <strain evidence="7">CG11_big_fil_rev_8_21_14_0_20_42_13</strain>
    </source>
</reference>
<evidence type="ECO:0000256" key="1">
    <source>
        <dbReference type="ARBA" id="ARBA00004651"/>
    </source>
</evidence>
<feature type="transmembrane region" description="Helical" evidence="6">
    <location>
        <begin position="175"/>
        <end position="194"/>
    </location>
</feature>
<proteinExistence type="predicted"/>
<dbReference type="PANTHER" id="PTHR30250:SF11">
    <property type="entry name" value="O-ANTIGEN TRANSPORTER-RELATED"/>
    <property type="match status" value="1"/>
</dbReference>
<comment type="caution">
    <text evidence="7">The sequence shown here is derived from an EMBL/GenBank/DDBJ whole genome shotgun (WGS) entry which is preliminary data.</text>
</comment>
<feature type="transmembrane region" description="Helical" evidence="6">
    <location>
        <begin position="252"/>
        <end position="278"/>
    </location>
</feature>
<evidence type="ECO:0000256" key="3">
    <source>
        <dbReference type="ARBA" id="ARBA00022692"/>
    </source>
</evidence>
<keyword evidence="5 6" id="KW-0472">Membrane</keyword>
<dbReference type="InterPro" id="IPR050833">
    <property type="entry name" value="Poly_Biosynth_Transport"/>
</dbReference>
<feature type="transmembrane region" description="Helical" evidence="6">
    <location>
        <begin position="214"/>
        <end position="232"/>
    </location>
</feature>
<dbReference type="Proteomes" id="UP000229641">
    <property type="component" value="Unassembled WGS sequence"/>
</dbReference>
<gene>
    <name evidence="7" type="ORF">COV72_03460</name>
</gene>
<keyword evidence="2" id="KW-1003">Cell membrane</keyword>
<evidence type="ECO:0000256" key="2">
    <source>
        <dbReference type="ARBA" id="ARBA00022475"/>
    </source>
</evidence>
<dbReference type="GO" id="GO:0005886">
    <property type="term" value="C:plasma membrane"/>
    <property type="evidence" value="ECO:0007669"/>
    <property type="project" value="UniProtKB-SubCell"/>
</dbReference>
<feature type="transmembrane region" description="Helical" evidence="6">
    <location>
        <begin position="423"/>
        <end position="446"/>
    </location>
</feature>
<feature type="transmembrane region" description="Helical" evidence="6">
    <location>
        <begin position="387"/>
        <end position="411"/>
    </location>
</feature>
<feature type="transmembrane region" description="Helical" evidence="6">
    <location>
        <begin position="466"/>
        <end position="489"/>
    </location>
</feature>
<keyword evidence="4 6" id="KW-1133">Transmembrane helix</keyword>
<evidence type="ECO:0008006" key="9">
    <source>
        <dbReference type="Google" id="ProtNLM"/>
    </source>
</evidence>
<accession>A0A2H0LY52</accession>
<feature type="transmembrane region" description="Helical" evidence="6">
    <location>
        <begin position="148"/>
        <end position="169"/>
    </location>
</feature>
<feature type="transmembrane region" description="Helical" evidence="6">
    <location>
        <begin position="361"/>
        <end position="381"/>
    </location>
</feature>
<feature type="transmembrane region" description="Helical" evidence="6">
    <location>
        <begin position="88"/>
        <end position="110"/>
    </location>
</feature>
<keyword evidence="3 6" id="KW-0812">Transmembrane</keyword>
<feature type="transmembrane region" description="Helical" evidence="6">
    <location>
        <begin position="299"/>
        <end position="322"/>
    </location>
</feature>
<dbReference type="Pfam" id="PF13440">
    <property type="entry name" value="Polysacc_synt_3"/>
    <property type="match status" value="1"/>
</dbReference>
<feature type="transmembrane region" description="Helical" evidence="6">
    <location>
        <begin position="334"/>
        <end position="354"/>
    </location>
</feature>
<organism evidence="7 8">
    <name type="scientific">Candidatus Ghiorseimicrobium undicola</name>
    <dbReference type="NCBI Taxonomy" id="1974746"/>
    <lineage>
        <taxon>Bacteria</taxon>
        <taxon>Pseudomonadati</taxon>
        <taxon>Candidatus Omnitrophota</taxon>
        <taxon>Candidatus Ghiorseimicrobium</taxon>
    </lineage>
</organism>
<evidence type="ECO:0000313" key="8">
    <source>
        <dbReference type="Proteomes" id="UP000229641"/>
    </source>
</evidence>